<dbReference type="Gene3D" id="3.40.50.300">
    <property type="entry name" value="P-loop containing nucleotide triphosphate hydrolases"/>
    <property type="match status" value="1"/>
</dbReference>
<feature type="compositionally biased region" description="Basic and acidic residues" evidence="7">
    <location>
        <begin position="1614"/>
        <end position="1627"/>
    </location>
</feature>
<feature type="compositionally biased region" description="Low complexity" evidence="7">
    <location>
        <begin position="1552"/>
        <end position="1561"/>
    </location>
</feature>
<dbReference type="InterPro" id="IPR036388">
    <property type="entry name" value="WH-like_DNA-bd_sf"/>
</dbReference>
<evidence type="ECO:0000256" key="4">
    <source>
        <dbReference type="ARBA" id="ARBA00022741"/>
    </source>
</evidence>
<dbReference type="InterPro" id="IPR042197">
    <property type="entry name" value="Apaf_helical"/>
</dbReference>
<dbReference type="CDD" id="cd14798">
    <property type="entry name" value="RX-CC_like"/>
    <property type="match status" value="1"/>
</dbReference>
<sequence>MAKACNRDSALCKDDESSPPVATRGTNEQQFDGKQNGSAPKVKTVTGSNESASNNKVTLPARPHLWSEKNRWEERAKARSWRSGEELNMCEHGGIAAGKAAGVLAQSVTCMCGVDGDLRKAGEPVLGRPVGPRNSQGERERSCIAAKEDMAESLLLPVVHGVIGKAANALVQSVTRMCSVDGDRGKLERQLLLVQCRLADAEEKSETNPAVKLWMKELKAVAYEADDVLDEFQYEALRREAVIAGSKSCKVLDCFTSLLFRATMSKKLNNVLKKINELVEEMNKFGLVERSTEVPVPRLPYRQTHSALDESVDILGREEDKEMVVKLLLVQHEKHKLQVLPIIGMGGLGKTTFAKMVYNDTRVKEHFQLKMWHCVSDKFEVGFLLKSIIELVTERKCELTDTIELLRRELQKVIGKKRFLLVLDDVWSEEKNLWEDVLKPILSSAGGDGSVILVTTRSQHVASIMGTLESHQLSCLSDDDSWDLFSRKAFYTERVQEQTELVTIGKLIVKKCKGLPLALKAMGGLMSSKQKVKQWETIARSNIGDSVKGEDGILPILKLSYTHLPSEMKQCFAFCSVFPKDYEMDKEVLIQLWMANGFIQEEQGEDVFNTLVSRSFLQDVKVKAIVYCLKYEYESIFCRMHDLMHDLAKDVADECTTSTLEQLIQKEASITNARHMHISYIHFRTLDSEKIGVFKGISYLHTLIAPPLSQKDLNELRLVSLRAIILQGSYFDYTDQVINSKHIRHLDLSESFIASLPNSICKMYNLQTLRLIGCSYLKYLPEDMGKMKKLVHLYLLGCDRLVRMPPNFSLLNNLRILTTFVVDIEAGRGIEELKDLHHLANRLELYNLRYINSRKSGKEANLHQKKNLNELILHWDSPNMKFWRPPNDADNEEVLESLAPHSELQVLEVHSYNGLRIPRWMSDPQRLRWLRTLGMYRCPGCKDLSTLWLSVSLERLILDHMNNLTTLCKNVEAEECSVPRQIFSKLKYMKLYCLSNFEKWAENTAGEANNLVTFPKLEVLEITICTALLSVPHCPGLKKLRTSYSGLRMSSLTHLTILSKLKYDGPEDYVCVSIFVTHEDEDKPRVPRKPLEYGSNYSSATQIARSSSCFTRRGCFPTVSVFDDEFLPTVQQTRAAHCFFSIVCLGLWKCFSYVEDLQLSGCDDLVYWPTEQLRSLIHLRSLCIESCHKFKGKGSSSEEMPHLEKLEIRFLLEIPEMPPSLEDLCLDYNTKLVALPSNLGDLDRLENLELRCERLVALPSNLGNLGRLEKLKLSCCDDLKELPNGMDRLTSLKRLEIWWCPKIKKLPQGLLKRLPTLEFLSVKGNPELQRLFTESGEYFHLISSVPQIELEESETELRPNPKKLMDSIRRIAGMGKAKVPSAVQMDKDESIVFFRELYKRDKDKDIDLLEPMYSVEFDAIQGGQTSKAPSRKKDFLIAVDEKHDYDWLKTPPATPLFPSIEMETNSSQMVFQKELPIPRPVKTSASRFSGKTEATKTSVVRSMLPKPDCSSKRSNLSRGAASTISSEKNQPCTIEKRSNYAAVTSRKQKPVTATAPTAPTADGNGTKKHSDRCYASQGAPKRVINPQVPCNAPKNLITTGSILTRQSPSTAKSRIRDSALGVDDKVNSSRTRKQSCTPVATRGIKEQIIDGKQKGLQDKVKAVTVSNEPASSNRGRAAEATLMKGMRRTDGKNEQRPNFFDNQAKK</sequence>
<reference evidence="13" key="2">
    <citation type="submission" date="2013-12" db="EMBL/GenBank/DDBJ databases">
        <authorList>
            <person name="Yu Y."/>
            <person name="Lee S."/>
            <person name="de Baynast K."/>
            <person name="Wissotski M."/>
            <person name="Liu L."/>
            <person name="Talag J."/>
            <person name="Goicoechea J."/>
            <person name="Angelova A."/>
            <person name="Jetty R."/>
            <person name="Kudrna D."/>
            <person name="Golser W."/>
            <person name="Rivera L."/>
            <person name="Zhang J."/>
            <person name="Wing R."/>
        </authorList>
    </citation>
    <scope>NUCLEOTIDE SEQUENCE</scope>
</reference>
<dbReference type="SUPFAM" id="SSF52540">
    <property type="entry name" value="P-loop containing nucleoside triphosphate hydrolases"/>
    <property type="match status" value="1"/>
</dbReference>
<dbReference type="Gene3D" id="3.80.10.10">
    <property type="entry name" value="Ribonuclease Inhibitor"/>
    <property type="match status" value="2"/>
</dbReference>
<dbReference type="Pfam" id="PF23559">
    <property type="entry name" value="WHD_DRP"/>
    <property type="match status" value="1"/>
</dbReference>
<feature type="region of interest" description="Disordered" evidence="7">
    <location>
        <begin position="1604"/>
        <end position="1639"/>
    </location>
</feature>
<dbReference type="PANTHER" id="PTHR36766:SF64">
    <property type="entry name" value="OS12G0206100 PROTEIN"/>
    <property type="match status" value="1"/>
</dbReference>
<evidence type="ECO:0000256" key="1">
    <source>
        <dbReference type="ARBA" id="ARBA00008894"/>
    </source>
</evidence>
<feature type="region of interest" description="Disordered" evidence="7">
    <location>
        <begin position="1"/>
        <end position="57"/>
    </location>
</feature>
<evidence type="ECO:0000259" key="11">
    <source>
        <dbReference type="Pfam" id="PF25019"/>
    </source>
</evidence>
<evidence type="ECO:0000256" key="6">
    <source>
        <dbReference type="ARBA" id="ARBA00022840"/>
    </source>
</evidence>
<feature type="region of interest" description="Disordered" evidence="7">
    <location>
        <begin position="1664"/>
        <end position="1706"/>
    </location>
</feature>
<dbReference type="PRINTS" id="PR00364">
    <property type="entry name" value="DISEASERSIST"/>
</dbReference>
<evidence type="ECO:0000259" key="9">
    <source>
        <dbReference type="Pfam" id="PF18052"/>
    </source>
</evidence>
<reference evidence="12" key="3">
    <citation type="submission" date="2015-04" db="UniProtKB">
        <authorList>
            <consortium name="EnsemblPlants"/>
        </authorList>
    </citation>
    <scope>IDENTIFICATION</scope>
</reference>
<feature type="compositionally biased region" description="Polar residues" evidence="7">
    <location>
        <begin position="1512"/>
        <end position="1532"/>
    </location>
</feature>
<dbReference type="SUPFAM" id="SSF52058">
    <property type="entry name" value="L domain-like"/>
    <property type="match status" value="1"/>
</dbReference>
<dbReference type="Proteomes" id="UP000032180">
    <property type="component" value="Chromosome 8"/>
</dbReference>
<protein>
    <recommendedName>
        <fullName evidence="14">NB-ARC domain-containing protein</fullName>
    </recommendedName>
</protein>
<dbReference type="InterPro" id="IPR041118">
    <property type="entry name" value="Rx_N"/>
</dbReference>
<dbReference type="eggNOG" id="KOG4658">
    <property type="taxonomic scope" value="Eukaryota"/>
</dbReference>
<keyword evidence="3" id="KW-0677">Repeat</keyword>
<keyword evidence="4" id="KW-0547">Nucleotide-binding</keyword>
<feature type="compositionally biased region" description="Polar residues" evidence="7">
    <location>
        <begin position="45"/>
        <end position="57"/>
    </location>
</feature>
<dbReference type="Gene3D" id="1.10.8.430">
    <property type="entry name" value="Helical domain of apoptotic protease-activating factors"/>
    <property type="match status" value="1"/>
</dbReference>
<evidence type="ECO:0000259" key="8">
    <source>
        <dbReference type="Pfam" id="PF00931"/>
    </source>
</evidence>
<reference evidence="12 13" key="1">
    <citation type="submission" date="2012-08" db="EMBL/GenBank/DDBJ databases">
        <title>Oryza genome evolution.</title>
        <authorList>
            <person name="Wing R.A."/>
        </authorList>
    </citation>
    <scope>NUCLEOTIDE SEQUENCE</scope>
</reference>
<dbReference type="Gramene" id="LPERR08G19050.1">
    <property type="protein sequence ID" value="LPERR08G19050.1"/>
    <property type="gene ID" value="LPERR08G19050"/>
</dbReference>
<name>A0A0D9XAE5_9ORYZ</name>
<dbReference type="Gene3D" id="1.10.10.10">
    <property type="entry name" value="Winged helix-like DNA-binding domain superfamily/Winged helix DNA-binding domain"/>
    <property type="match status" value="1"/>
</dbReference>
<dbReference type="Pfam" id="PF00931">
    <property type="entry name" value="NB-ARC"/>
    <property type="match status" value="1"/>
</dbReference>
<dbReference type="Gene3D" id="1.20.5.4130">
    <property type="match status" value="1"/>
</dbReference>
<dbReference type="STRING" id="77586.A0A0D9XAE5"/>
<feature type="compositionally biased region" description="Polar residues" evidence="7">
    <location>
        <begin position="24"/>
        <end position="38"/>
    </location>
</feature>
<feature type="region of interest" description="Disordered" evidence="7">
    <location>
        <begin position="1473"/>
        <end position="1574"/>
    </location>
</feature>
<evidence type="ECO:0000259" key="10">
    <source>
        <dbReference type="Pfam" id="PF23559"/>
    </source>
</evidence>
<keyword evidence="13" id="KW-1185">Reference proteome</keyword>
<keyword evidence="5" id="KW-0611">Plant defense</keyword>
<dbReference type="GO" id="GO:0042742">
    <property type="term" value="P:defense response to bacterium"/>
    <property type="evidence" value="ECO:0007669"/>
    <property type="project" value="UniProtKB-ARBA"/>
</dbReference>
<feature type="domain" description="NB-ARC" evidence="8">
    <location>
        <begin position="320"/>
        <end position="492"/>
    </location>
</feature>
<dbReference type="Pfam" id="PF18052">
    <property type="entry name" value="Rx_N"/>
    <property type="match status" value="1"/>
</dbReference>
<feature type="compositionally biased region" description="Polar residues" evidence="7">
    <location>
        <begin position="1664"/>
        <end position="1674"/>
    </location>
</feature>
<comment type="similarity">
    <text evidence="1">Belongs to the disease resistance NB-LRR family.</text>
</comment>
<dbReference type="Pfam" id="PF25019">
    <property type="entry name" value="LRR_R13L1-DRL21"/>
    <property type="match status" value="1"/>
</dbReference>
<feature type="domain" description="Disease resistance N-terminal" evidence="9">
    <location>
        <begin position="158"/>
        <end position="246"/>
    </location>
</feature>
<keyword evidence="2" id="KW-0433">Leucine-rich repeat</keyword>
<evidence type="ECO:0000256" key="3">
    <source>
        <dbReference type="ARBA" id="ARBA00022737"/>
    </source>
</evidence>
<dbReference type="SUPFAM" id="SSF52047">
    <property type="entry name" value="RNI-like"/>
    <property type="match status" value="1"/>
</dbReference>
<dbReference type="EnsemblPlants" id="LPERR08G19050.1">
    <property type="protein sequence ID" value="LPERR08G19050.1"/>
    <property type="gene ID" value="LPERR08G19050"/>
</dbReference>
<feature type="domain" description="R13L1/DRL21-like LRR repeat region" evidence="11">
    <location>
        <begin position="830"/>
        <end position="961"/>
    </location>
</feature>
<dbReference type="InterPro" id="IPR027417">
    <property type="entry name" value="P-loop_NTPase"/>
</dbReference>
<evidence type="ECO:0000313" key="13">
    <source>
        <dbReference type="Proteomes" id="UP000032180"/>
    </source>
</evidence>
<evidence type="ECO:0008006" key="14">
    <source>
        <dbReference type="Google" id="ProtNLM"/>
    </source>
</evidence>
<evidence type="ECO:0000256" key="7">
    <source>
        <dbReference type="SAM" id="MobiDB-lite"/>
    </source>
</evidence>
<evidence type="ECO:0000256" key="5">
    <source>
        <dbReference type="ARBA" id="ARBA00022821"/>
    </source>
</evidence>
<dbReference type="InterPro" id="IPR058922">
    <property type="entry name" value="WHD_DRP"/>
</dbReference>
<proteinExistence type="inferred from homology"/>
<dbReference type="GO" id="GO:0002758">
    <property type="term" value="P:innate immune response-activating signaling pathway"/>
    <property type="evidence" value="ECO:0007669"/>
    <property type="project" value="UniProtKB-ARBA"/>
</dbReference>
<evidence type="ECO:0000256" key="2">
    <source>
        <dbReference type="ARBA" id="ARBA00022614"/>
    </source>
</evidence>
<feature type="domain" description="Disease resistance protein winged helix" evidence="10">
    <location>
        <begin position="577"/>
        <end position="648"/>
    </location>
</feature>
<accession>A0A0D9XAE5</accession>
<dbReference type="InterPro" id="IPR032675">
    <property type="entry name" value="LRR_dom_sf"/>
</dbReference>
<dbReference type="InterPro" id="IPR002182">
    <property type="entry name" value="NB-ARC"/>
</dbReference>
<organism evidence="12 13">
    <name type="scientific">Leersia perrieri</name>
    <dbReference type="NCBI Taxonomy" id="77586"/>
    <lineage>
        <taxon>Eukaryota</taxon>
        <taxon>Viridiplantae</taxon>
        <taxon>Streptophyta</taxon>
        <taxon>Embryophyta</taxon>
        <taxon>Tracheophyta</taxon>
        <taxon>Spermatophyta</taxon>
        <taxon>Magnoliopsida</taxon>
        <taxon>Liliopsida</taxon>
        <taxon>Poales</taxon>
        <taxon>Poaceae</taxon>
        <taxon>BOP clade</taxon>
        <taxon>Oryzoideae</taxon>
        <taxon>Oryzeae</taxon>
        <taxon>Oryzinae</taxon>
        <taxon>Leersia</taxon>
    </lineage>
</organism>
<dbReference type="FunFam" id="1.10.10.10:FF:000322">
    <property type="entry name" value="Probable disease resistance protein At1g63360"/>
    <property type="match status" value="1"/>
</dbReference>
<dbReference type="GO" id="GO:0005524">
    <property type="term" value="F:ATP binding"/>
    <property type="evidence" value="ECO:0007669"/>
    <property type="project" value="UniProtKB-KW"/>
</dbReference>
<evidence type="ECO:0000313" key="12">
    <source>
        <dbReference type="EnsemblPlants" id="LPERR08G19050.1"/>
    </source>
</evidence>
<dbReference type="PANTHER" id="PTHR36766">
    <property type="entry name" value="PLANT BROAD-SPECTRUM MILDEW RESISTANCE PROTEIN RPW8"/>
    <property type="match status" value="1"/>
</dbReference>
<keyword evidence="6" id="KW-0067">ATP-binding</keyword>
<dbReference type="GO" id="GO:0043531">
    <property type="term" value="F:ADP binding"/>
    <property type="evidence" value="ECO:0007669"/>
    <property type="project" value="InterPro"/>
</dbReference>
<dbReference type="InterPro" id="IPR038005">
    <property type="entry name" value="RX-like_CC"/>
</dbReference>
<dbReference type="InterPro" id="IPR056789">
    <property type="entry name" value="LRR_R13L1-DRL21"/>
</dbReference>
<dbReference type="GO" id="GO:0009626">
    <property type="term" value="P:plant-type hypersensitive response"/>
    <property type="evidence" value="ECO:0007669"/>
    <property type="project" value="UniProtKB-ARBA"/>
</dbReference>
<dbReference type="FunFam" id="1.10.8.430:FF:000003">
    <property type="entry name" value="Probable disease resistance protein At5g66910"/>
    <property type="match status" value="1"/>
</dbReference>